<dbReference type="InterPro" id="IPR011605">
    <property type="entry name" value="NusB_fam"/>
</dbReference>
<gene>
    <name evidence="6 8" type="primary">nusB</name>
    <name evidence="8" type="ORF">BUCISPPA3004_298</name>
</gene>
<evidence type="ECO:0000256" key="4">
    <source>
        <dbReference type="ARBA" id="ARBA00023015"/>
    </source>
</evidence>
<dbReference type="EMBL" id="LR217722">
    <property type="protein sequence ID" value="VFP85045.1"/>
    <property type="molecule type" value="Genomic_DNA"/>
</dbReference>
<dbReference type="AlphaFoldDB" id="A0A451DEN3"/>
<dbReference type="GO" id="GO:0031564">
    <property type="term" value="P:transcription antitermination"/>
    <property type="evidence" value="ECO:0007669"/>
    <property type="project" value="UniProtKB-KW"/>
</dbReference>
<dbReference type="HAMAP" id="MF_00073">
    <property type="entry name" value="NusB"/>
    <property type="match status" value="1"/>
</dbReference>
<dbReference type="GO" id="GO:0005829">
    <property type="term" value="C:cytosol"/>
    <property type="evidence" value="ECO:0007669"/>
    <property type="project" value="TreeGrafter"/>
</dbReference>
<organism evidence="8 9">
    <name type="scientific">Buchnera aphidicola</name>
    <name type="common">Cinara splendens</name>
    <dbReference type="NCBI Taxonomy" id="2518979"/>
    <lineage>
        <taxon>Bacteria</taxon>
        <taxon>Pseudomonadati</taxon>
        <taxon>Pseudomonadota</taxon>
        <taxon>Gammaproteobacteria</taxon>
        <taxon>Enterobacterales</taxon>
        <taxon>Erwiniaceae</taxon>
        <taxon>Buchnera</taxon>
    </lineage>
</organism>
<comment type="function">
    <text evidence="6">Involved in transcription antitermination. Required for transcription of ribosomal RNA (rRNA) genes. Binds specifically to the boxA antiterminator sequence of the ribosomal RNA (rrn) operons.</text>
</comment>
<evidence type="ECO:0000259" key="7">
    <source>
        <dbReference type="Pfam" id="PF01029"/>
    </source>
</evidence>
<proteinExistence type="inferred from homology"/>
<dbReference type="InterPro" id="IPR035926">
    <property type="entry name" value="NusB-like_sf"/>
</dbReference>
<reference evidence="8 9" key="1">
    <citation type="submission" date="2019-02" db="EMBL/GenBank/DDBJ databases">
        <authorList>
            <person name="Manzano-Marin A."/>
            <person name="Manzano-Marin A."/>
        </authorList>
    </citation>
    <scope>NUCLEOTIDE SEQUENCE [LARGE SCALE GENOMIC DNA]</scope>
    <source>
        <strain evidence="8 9">BuCisplendens</strain>
    </source>
</reference>
<keyword evidence="2 6" id="KW-0889">Transcription antitermination</keyword>
<keyword evidence="4 6" id="KW-0805">Transcription regulation</keyword>
<evidence type="ECO:0000313" key="8">
    <source>
        <dbReference type="EMBL" id="VFP85045.1"/>
    </source>
</evidence>
<evidence type="ECO:0000256" key="1">
    <source>
        <dbReference type="ARBA" id="ARBA00005952"/>
    </source>
</evidence>
<keyword evidence="3 6" id="KW-0694">RNA-binding</keyword>
<accession>A0A451DEN3</accession>
<evidence type="ECO:0000313" key="9">
    <source>
        <dbReference type="Proteomes" id="UP000294413"/>
    </source>
</evidence>
<dbReference type="OrthoDB" id="9789556at2"/>
<dbReference type="SUPFAM" id="SSF48013">
    <property type="entry name" value="NusB-like"/>
    <property type="match status" value="1"/>
</dbReference>
<dbReference type="NCBIfam" id="TIGR01951">
    <property type="entry name" value="nusB"/>
    <property type="match status" value="1"/>
</dbReference>
<protein>
    <recommendedName>
        <fullName evidence="6">Transcription antitermination protein NusB</fullName>
    </recommendedName>
    <alternativeName>
        <fullName evidence="6">Antitermination factor NusB</fullName>
    </alternativeName>
</protein>
<name>A0A451DEN3_9GAMM</name>
<evidence type="ECO:0000256" key="2">
    <source>
        <dbReference type="ARBA" id="ARBA00022814"/>
    </source>
</evidence>
<dbReference type="GO" id="GO:0003723">
    <property type="term" value="F:RNA binding"/>
    <property type="evidence" value="ECO:0007669"/>
    <property type="project" value="UniProtKB-UniRule"/>
</dbReference>
<evidence type="ECO:0000256" key="6">
    <source>
        <dbReference type="HAMAP-Rule" id="MF_00073"/>
    </source>
</evidence>
<dbReference type="Gene3D" id="1.10.940.10">
    <property type="entry name" value="NusB-like"/>
    <property type="match status" value="1"/>
</dbReference>
<evidence type="ECO:0000256" key="5">
    <source>
        <dbReference type="ARBA" id="ARBA00023163"/>
    </source>
</evidence>
<dbReference type="PANTHER" id="PTHR11078">
    <property type="entry name" value="N UTILIZATION SUBSTANCE PROTEIN B-RELATED"/>
    <property type="match status" value="1"/>
</dbReference>
<dbReference type="RefSeq" id="WP_154048970.1">
    <property type="nucleotide sequence ID" value="NZ_LR217722.1"/>
</dbReference>
<dbReference type="PANTHER" id="PTHR11078:SF3">
    <property type="entry name" value="ANTITERMINATION NUSB DOMAIN-CONTAINING PROTEIN"/>
    <property type="match status" value="1"/>
</dbReference>
<sequence length="146" mass="17008">MNPSKRRKARELAIQAIYAWQISKNIVISEITKYVVHHNKKCSLDIEYFNQVVSGVIKNVHYLDNIIKLHISQTNIRINPVEQSILRLSAHEIIQRIDIPYKVIINEGIELAKIFGSSKSHKFVNGVLDKIIYEKNKIKTIQQYKK</sequence>
<keyword evidence="5 6" id="KW-0804">Transcription</keyword>
<evidence type="ECO:0000256" key="3">
    <source>
        <dbReference type="ARBA" id="ARBA00022884"/>
    </source>
</evidence>
<feature type="domain" description="NusB/RsmB/TIM44" evidence="7">
    <location>
        <begin position="7"/>
        <end position="132"/>
    </location>
</feature>
<dbReference type="Pfam" id="PF01029">
    <property type="entry name" value="NusB"/>
    <property type="match status" value="1"/>
</dbReference>
<dbReference type="InterPro" id="IPR006027">
    <property type="entry name" value="NusB_RsmB_TIM44"/>
</dbReference>
<dbReference type="Proteomes" id="UP000294413">
    <property type="component" value="Chromosome 1"/>
</dbReference>
<comment type="similarity">
    <text evidence="1 6">Belongs to the NusB family.</text>
</comment>
<dbReference type="GO" id="GO:0006353">
    <property type="term" value="P:DNA-templated transcription termination"/>
    <property type="evidence" value="ECO:0007669"/>
    <property type="project" value="UniProtKB-UniRule"/>
</dbReference>